<keyword evidence="4" id="KW-0802">TPR repeat</keyword>
<dbReference type="EMBL" id="FWDM01000031">
    <property type="protein sequence ID" value="SLM14917.1"/>
    <property type="molecule type" value="Genomic_DNA"/>
</dbReference>
<protein>
    <submittedName>
        <fullName evidence="7">Putative MCP methyltransferase, CheR-type</fullName>
        <ecNumber evidence="7">2.1.1.80</ecNumber>
    </submittedName>
</protein>
<dbReference type="PANTHER" id="PTHR24422:SF19">
    <property type="entry name" value="CHEMOTAXIS PROTEIN METHYLTRANSFERASE"/>
    <property type="match status" value="1"/>
</dbReference>
<dbReference type="Pfam" id="PF01739">
    <property type="entry name" value="CheR"/>
    <property type="match status" value="1"/>
</dbReference>
<keyword evidence="2 7" id="KW-0808">Transferase</keyword>
<name>A0A3P3XKP9_9SPIR</name>
<dbReference type="PANTHER" id="PTHR24422">
    <property type="entry name" value="CHEMOTAXIS PROTEIN METHYLTRANSFERASE"/>
    <property type="match status" value="1"/>
</dbReference>
<dbReference type="Gene3D" id="3.40.50.150">
    <property type="entry name" value="Vaccinia Virus protein VP39"/>
    <property type="match status" value="1"/>
</dbReference>
<accession>A0A3P3XKP9</accession>
<keyword evidence="3" id="KW-0949">S-adenosyl-L-methionine</keyword>
<dbReference type="SMART" id="SM00138">
    <property type="entry name" value="MeTrc"/>
    <property type="match status" value="1"/>
</dbReference>
<dbReference type="InterPro" id="IPR022642">
    <property type="entry name" value="CheR_C"/>
</dbReference>
<dbReference type="InterPro" id="IPR050903">
    <property type="entry name" value="Bact_Chemotaxis_MeTrfase"/>
</dbReference>
<feature type="region of interest" description="Disordered" evidence="5">
    <location>
        <begin position="339"/>
        <end position="359"/>
    </location>
</feature>
<gene>
    <name evidence="7" type="ORF">SPIROBIBN47_370020</name>
</gene>
<evidence type="ECO:0000259" key="6">
    <source>
        <dbReference type="PROSITE" id="PS50123"/>
    </source>
</evidence>
<dbReference type="PRINTS" id="PR00996">
    <property type="entry name" value="CHERMTFRASE"/>
</dbReference>
<dbReference type="InterPro" id="IPR000780">
    <property type="entry name" value="CheR_MeTrfase"/>
</dbReference>
<feature type="domain" description="CheR-type methyltransferase" evidence="6">
    <location>
        <begin position="65"/>
        <end position="284"/>
    </location>
</feature>
<evidence type="ECO:0000256" key="4">
    <source>
        <dbReference type="PROSITE-ProRule" id="PRU00339"/>
    </source>
</evidence>
<feature type="compositionally biased region" description="Polar residues" evidence="5">
    <location>
        <begin position="310"/>
        <end position="328"/>
    </location>
</feature>
<dbReference type="SMART" id="SM00028">
    <property type="entry name" value="TPR"/>
    <property type="match status" value="2"/>
</dbReference>
<feature type="repeat" description="TPR" evidence="4">
    <location>
        <begin position="409"/>
        <end position="442"/>
    </location>
</feature>
<dbReference type="Gene3D" id="1.25.40.10">
    <property type="entry name" value="Tetratricopeptide repeat domain"/>
    <property type="match status" value="1"/>
</dbReference>
<dbReference type="GO" id="GO:0008983">
    <property type="term" value="F:protein-glutamate O-methyltransferase activity"/>
    <property type="evidence" value="ECO:0007669"/>
    <property type="project" value="UniProtKB-EC"/>
</dbReference>
<keyword evidence="1 7" id="KW-0489">Methyltransferase</keyword>
<evidence type="ECO:0000256" key="3">
    <source>
        <dbReference type="ARBA" id="ARBA00022691"/>
    </source>
</evidence>
<evidence type="ECO:0000256" key="2">
    <source>
        <dbReference type="ARBA" id="ARBA00022679"/>
    </source>
</evidence>
<dbReference type="SUPFAM" id="SSF53335">
    <property type="entry name" value="S-adenosyl-L-methionine-dependent methyltransferases"/>
    <property type="match status" value="1"/>
</dbReference>
<dbReference type="InterPro" id="IPR011990">
    <property type="entry name" value="TPR-like_helical_dom_sf"/>
</dbReference>
<evidence type="ECO:0000256" key="5">
    <source>
        <dbReference type="SAM" id="MobiDB-lite"/>
    </source>
</evidence>
<evidence type="ECO:0000256" key="1">
    <source>
        <dbReference type="ARBA" id="ARBA00022603"/>
    </source>
</evidence>
<dbReference type="InterPro" id="IPR019734">
    <property type="entry name" value="TPR_rpt"/>
</dbReference>
<dbReference type="SUPFAM" id="SSF48452">
    <property type="entry name" value="TPR-like"/>
    <property type="match status" value="1"/>
</dbReference>
<dbReference type="GO" id="GO:0032259">
    <property type="term" value="P:methylation"/>
    <property type="evidence" value="ECO:0007669"/>
    <property type="project" value="UniProtKB-KW"/>
</dbReference>
<proteinExistence type="predicted"/>
<dbReference type="AlphaFoldDB" id="A0A3P3XKP9"/>
<dbReference type="PROSITE" id="PS50005">
    <property type="entry name" value="TPR"/>
    <property type="match status" value="1"/>
</dbReference>
<dbReference type="InterPro" id="IPR029063">
    <property type="entry name" value="SAM-dependent_MTases_sf"/>
</dbReference>
<reference evidence="7" key="1">
    <citation type="submission" date="2017-02" db="EMBL/GenBank/DDBJ databases">
        <authorList>
            <person name="Regsiter A."/>
            <person name="William W."/>
        </authorList>
    </citation>
    <scope>NUCLEOTIDE SEQUENCE</scope>
    <source>
        <strain evidence="7">Bib</strain>
    </source>
</reference>
<feature type="region of interest" description="Disordered" evidence="5">
    <location>
        <begin position="309"/>
        <end position="328"/>
    </location>
</feature>
<dbReference type="PROSITE" id="PS50123">
    <property type="entry name" value="CHER"/>
    <property type="match status" value="1"/>
</dbReference>
<sequence>MNKEQRTLHAAFDEHALKTLLEQNRNQIQRSLEANFGLKPGAVHYYSLKKAAHGLQEAEKKPLPEIIRLLCEIPMREDVVRIIVPHITVYETYFFRHPEHFAWLRDSFLPGLEIRKRAKGTLNITCWSAGCSTGEEAYSLAMTLFDYFKGQQGWELKVVATDINHESLDIARHGCYGEWSFRDLPRETKERFFYECNDALELVPGLPRLKRYHIDTRIQQMVTFAELNLSAPQWDVSELSARTFDLIVCRNVLIYLHQDAAKALISRFAEYLEPNGALIVGPSEPWFLNDSPFVAQQIRNGTIFIKKENSAQSEQHTKQLPAQRLENPNSIKTVAESLTPQKTAPAESLSPPQPTLKTTFPVTMHEAPLRAKEEREEVIANARHLADSGEAARAIELLSELIQKETTDPELYYLRGLAYIHTRDLSSAESDLKKSLFLEPDNVVAYIALASIAKERGNESEMKKHYSNALHFLSKIEETAVVPGSNGIPAKAMRDMISSLMAR</sequence>
<evidence type="ECO:0000313" key="7">
    <source>
        <dbReference type="EMBL" id="SLM14917.1"/>
    </source>
</evidence>
<dbReference type="EC" id="2.1.1.80" evidence="7"/>
<organism evidence="7">
    <name type="scientific">uncultured spirochete</name>
    <dbReference type="NCBI Taxonomy" id="156406"/>
    <lineage>
        <taxon>Bacteria</taxon>
        <taxon>Pseudomonadati</taxon>
        <taxon>Spirochaetota</taxon>
        <taxon>Spirochaetia</taxon>
        <taxon>Spirochaetales</taxon>
        <taxon>environmental samples</taxon>
    </lineage>
</organism>